<dbReference type="InterPro" id="IPR010354">
    <property type="entry name" value="Oleate_hydratase"/>
</dbReference>
<feature type="transmembrane region" description="Helical" evidence="1">
    <location>
        <begin position="25"/>
        <end position="42"/>
    </location>
</feature>
<keyword evidence="1" id="KW-1133">Transmembrane helix</keyword>
<dbReference type="SUPFAM" id="SSF51905">
    <property type="entry name" value="FAD/NAD(P)-binding domain"/>
    <property type="match status" value="1"/>
</dbReference>
<dbReference type="STRING" id="1121345.SAMN02745217_00131"/>
<dbReference type="PANTHER" id="PTHR37417:SF3">
    <property type="entry name" value="MYOSIN-CROSSREACTIVE PROTEIN"/>
    <property type="match status" value="1"/>
</dbReference>
<dbReference type="OrthoDB" id="4540221at2"/>
<dbReference type="GO" id="GO:0050151">
    <property type="term" value="F:oleate hydratase activity"/>
    <property type="evidence" value="ECO:0007669"/>
    <property type="project" value="InterPro"/>
</dbReference>
<reference evidence="2 3" key="1">
    <citation type="submission" date="2016-12" db="EMBL/GenBank/DDBJ databases">
        <authorList>
            <person name="Song W.-J."/>
            <person name="Kurnit D.M."/>
        </authorList>
    </citation>
    <scope>NUCLEOTIDE SEQUENCE [LARGE SCALE GENOMIC DNA]</scope>
    <source>
        <strain evidence="2 3">DSM 12503</strain>
    </source>
</reference>
<dbReference type="GO" id="GO:0006631">
    <property type="term" value="P:fatty acid metabolic process"/>
    <property type="evidence" value="ECO:0007669"/>
    <property type="project" value="InterPro"/>
</dbReference>
<evidence type="ECO:0000313" key="2">
    <source>
        <dbReference type="EMBL" id="SHO43207.1"/>
    </source>
</evidence>
<protein>
    <submittedName>
        <fullName evidence="2">Oleate hydratase</fullName>
    </submittedName>
</protein>
<dbReference type="AlphaFoldDB" id="A0A1M7XWQ1"/>
<dbReference type="Gene3D" id="3.50.50.60">
    <property type="entry name" value="FAD/NAD(P)-binding domain"/>
    <property type="match status" value="3"/>
</dbReference>
<dbReference type="NCBIfam" id="NF010584">
    <property type="entry name" value="PRK13977.1"/>
    <property type="match status" value="1"/>
</dbReference>
<keyword evidence="1" id="KW-0472">Membrane</keyword>
<dbReference type="GO" id="GO:0071949">
    <property type="term" value="F:FAD binding"/>
    <property type="evidence" value="ECO:0007669"/>
    <property type="project" value="InterPro"/>
</dbReference>
<dbReference type="InterPro" id="IPR036188">
    <property type="entry name" value="FAD/NAD-bd_sf"/>
</dbReference>
<dbReference type="RefSeq" id="WP_073586891.1">
    <property type="nucleotide sequence ID" value="NZ_FRFD01000003.1"/>
</dbReference>
<accession>A0A1M7XWQ1</accession>
<sequence>MYYTNGNYAAFSKPLKSSTADGKKAYLVGGGLAALSAAAFLIRDGHMEGKNICILEELSLPGGGCDGIKDDNRGFIIRGGREMEDHFECLWDLYRSVPSLELENASVLDEFYWLNQSDPSSSPVRVTVNQGKDAGTLHKFTLSDTAAMELSKLVLIPEEALDDKKITDVFSEDFFASNFWLFWRSMFAFEEWHSAIEMRRYLTRFIHLTHTLTDLSGLRFTKYNQYESLILPLVKYLEAEGVQFRYDTIVTNIEFDCKADKKAAKKIICTSKGEDTGIFLAESDLVFITLGCNTEQSGLGDDDHPAAVPEGIGPSWELWKNIAAQDEAFGKPEKFCGDVAGSNWESATITCLDDKIPAYISKLTGRNPYNGRIVTGGPITVKDSSWLMSWTVSRQPHFKAQSPDQIAAWVYGLFSDVNGDYVKKPMKDCTGTEIVEEWLYHIGVPAEEITELAKNHAHCIPCMMPYVTSYFMVRKAGDRPDIVPKGAVNFAFIGEHVETPRDTVFTTEYAVRTGMEAVYTLLDVGRGVPEVFGSAFDVRMLLKATASLLDGKKLSEIAMPQDKKMALGNLLKEANGTVILKLLKEAGLI</sequence>
<evidence type="ECO:0000313" key="3">
    <source>
        <dbReference type="Proteomes" id="UP000184612"/>
    </source>
</evidence>
<dbReference type="EMBL" id="FRFD01000003">
    <property type="protein sequence ID" value="SHO43207.1"/>
    <property type="molecule type" value="Genomic_DNA"/>
</dbReference>
<organism evidence="2 3">
    <name type="scientific">Anaerocolumna xylanovorans DSM 12503</name>
    <dbReference type="NCBI Taxonomy" id="1121345"/>
    <lineage>
        <taxon>Bacteria</taxon>
        <taxon>Bacillati</taxon>
        <taxon>Bacillota</taxon>
        <taxon>Clostridia</taxon>
        <taxon>Lachnospirales</taxon>
        <taxon>Lachnospiraceae</taxon>
        <taxon>Anaerocolumna</taxon>
    </lineage>
</organism>
<gene>
    <name evidence="2" type="ORF">SAMN02745217_00131</name>
</gene>
<name>A0A1M7XWQ1_9FIRM</name>
<keyword evidence="3" id="KW-1185">Reference proteome</keyword>
<dbReference type="Pfam" id="PF06100">
    <property type="entry name" value="MCRA"/>
    <property type="match status" value="1"/>
</dbReference>
<keyword evidence="1" id="KW-0812">Transmembrane</keyword>
<evidence type="ECO:0000256" key="1">
    <source>
        <dbReference type="SAM" id="Phobius"/>
    </source>
</evidence>
<dbReference type="Proteomes" id="UP000184612">
    <property type="component" value="Unassembled WGS sequence"/>
</dbReference>
<dbReference type="PANTHER" id="PTHR37417">
    <property type="entry name" value="67 KDA MYOSIN-CROSS-REACTIVE ANTIGEN FAMILY PROTEIN (AFU_ORTHOLOGUE AFUA_5G09970)"/>
    <property type="match status" value="1"/>
</dbReference>
<proteinExistence type="predicted"/>